<keyword evidence="2" id="KW-0472">Membrane</keyword>
<feature type="region of interest" description="Disordered" evidence="1">
    <location>
        <begin position="254"/>
        <end position="389"/>
    </location>
</feature>
<feature type="transmembrane region" description="Helical" evidence="2">
    <location>
        <begin position="221"/>
        <end position="240"/>
    </location>
</feature>
<dbReference type="Proteomes" id="UP000766550">
    <property type="component" value="Unassembled WGS sequence"/>
</dbReference>
<organism evidence="3 4">
    <name type="scientific">Haloarcula limicola</name>
    <dbReference type="NCBI Taxonomy" id="1429915"/>
    <lineage>
        <taxon>Archaea</taxon>
        <taxon>Methanobacteriati</taxon>
        <taxon>Methanobacteriota</taxon>
        <taxon>Stenosarchaea group</taxon>
        <taxon>Halobacteria</taxon>
        <taxon>Halobacteriales</taxon>
        <taxon>Haloarculaceae</taxon>
        <taxon>Haloarcula</taxon>
    </lineage>
</organism>
<keyword evidence="2" id="KW-1133">Transmembrane helix</keyword>
<feature type="compositionally biased region" description="Basic and acidic residues" evidence="1">
    <location>
        <begin position="303"/>
        <end position="327"/>
    </location>
</feature>
<comment type="caution">
    <text evidence="3">The sequence shown here is derived from an EMBL/GenBank/DDBJ whole genome shotgun (WGS) entry which is preliminary data.</text>
</comment>
<feature type="transmembrane region" description="Helical" evidence="2">
    <location>
        <begin position="105"/>
        <end position="127"/>
    </location>
</feature>
<dbReference type="EMBL" id="JAHQXF010000001">
    <property type="protein sequence ID" value="MBV0922580.1"/>
    <property type="molecule type" value="Genomic_DNA"/>
</dbReference>
<feature type="transmembrane region" description="Helical" evidence="2">
    <location>
        <begin position="165"/>
        <end position="183"/>
    </location>
</feature>
<dbReference type="AlphaFoldDB" id="A0A8J7Y1N4"/>
<name>A0A8J7Y1N4_9EURY</name>
<feature type="compositionally biased region" description="Acidic residues" evidence="1">
    <location>
        <begin position="354"/>
        <end position="370"/>
    </location>
</feature>
<dbReference type="OrthoDB" id="241537at2157"/>
<reference evidence="3 4" key="1">
    <citation type="submission" date="2021-06" db="EMBL/GenBank/DDBJ databases">
        <title>New haloarchaea isolates fom saline soil.</title>
        <authorList>
            <person name="Duran-Viseras A."/>
            <person name="Sanchez-Porro C.S."/>
            <person name="Ventosa A."/>
        </authorList>
    </citation>
    <scope>NUCLEOTIDE SEQUENCE [LARGE SCALE GENOMIC DNA]</scope>
    <source>
        <strain evidence="3 4">JCM 183640</strain>
    </source>
</reference>
<feature type="transmembrane region" description="Helical" evidence="2">
    <location>
        <begin position="133"/>
        <end position="153"/>
    </location>
</feature>
<keyword evidence="2" id="KW-0812">Transmembrane</keyword>
<evidence type="ECO:0000256" key="1">
    <source>
        <dbReference type="SAM" id="MobiDB-lite"/>
    </source>
</evidence>
<feature type="transmembrane region" description="Helical" evidence="2">
    <location>
        <begin position="21"/>
        <end position="45"/>
    </location>
</feature>
<gene>
    <name evidence="3" type="ORF">KTS45_00045</name>
</gene>
<accession>A0A8J7Y1N4</accession>
<keyword evidence="4" id="KW-1185">Reference proteome</keyword>
<dbReference type="RefSeq" id="WP_162315774.1">
    <property type="nucleotide sequence ID" value="NZ_JAHQXF010000001.1"/>
</dbReference>
<evidence type="ECO:0000256" key="2">
    <source>
        <dbReference type="SAM" id="Phobius"/>
    </source>
</evidence>
<proteinExistence type="predicted"/>
<feature type="transmembrane region" description="Helical" evidence="2">
    <location>
        <begin position="57"/>
        <end position="84"/>
    </location>
</feature>
<feature type="compositionally biased region" description="Basic and acidic residues" evidence="1">
    <location>
        <begin position="281"/>
        <end position="292"/>
    </location>
</feature>
<evidence type="ECO:0000313" key="4">
    <source>
        <dbReference type="Proteomes" id="UP000766550"/>
    </source>
</evidence>
<evidence type="ECO:0000313" key="3">
    <source>
        <dbReference type="EMBL" id="MBV0922580.1"/>
    </source>
</evidence>
<sequence length="413" mass="43133">MSDGVPAEEFRRSLSLLATEWWVLVGGLAGYLFYGTWVVLTGIAVGRIVPSFADATVLTVGGVAITGLSAAALALWLLAPALVAARLTNGRFRNRHGNLAKRYRLNHPSVLVAPPGALLLGCLLVSLAIGPTLAVTVVALVASVHLLVRTVVYGYRVYSLSVPPLFTLFLYVTAAMLAAGWLVQATFLGSVSPSIGRLLTAAGVDGVVETGFEMTGVGPSAALAAVVAVPALLSTAYLLAQQVAGAIVRSKAPLAEPSRRPGQRFPIMPPVARAEGGPSDARAESTSDRAIEDGTLPDEGGERDENAADRGTVETPVEERGGDDRSSNTRVFTPDEAVPEETETNVGAGVTTFDDADDSVDTEGEDDGWLDDTAVFSPERRDASTSEACPACGREIPPETTATFCPDCGERLD</sequence>
<protein>
    <submittedName>
        <fullName evidence="3">Zinc ribbon domain-containing protein</fullName>
    </submittedName>
</protein>